<comment type="caution">
    <text evidence="2">The sequence shown here is derived from an EMBL/GenBank/DDBJ whole genome shotgun (WGS) entry which is preliminary data.</text>
</comment>
<feature type="compositionally biased region" description="Basic and acidic residues" evidence="1">
    <location>
        <begin position="15"/>
        <end position="44"/>
    </location>
</feature>
<reference evidence="2 3" key="1">
    <citation type="journal article" date="2020" name="Cell">
        <title>Large-Scale Comparative Analyses of Tick Genomes Elucidate Their Genetic Diversity and Vector Capacities.</title>
        <authorList>
            <consortium name="Tick Genome and Microbiome Consortium (TIGMIC)"/>
            <person name="Jia N."/>
            <person name="Wang J."/>
            <person name="Shi W."/>
            <person name="Du L."/>
            <person name="Sun Y."/>
            <person name="Zhan W."/>
            <person name="Jiang J.F."/>
            <person name="Wang Q."/>
            <person name="Zhang B."/>
            <person name="Ji P."/>
            <person name="Bell-Sakyi L."/>
            <person name="Cui X.M."/>
            <person name="Yuan T.T."/>
            <person name="Jiang B.G."/>
            <person name="Yang W.F."/>
            <person name="Lam T.T."/>
            <person name="Chang Q.C."/>
            <person name="Ding S.J."/>
            <person name="Wang X.J."/>
            <person name="Zhu J.G."/>
            <person name="Ruan X.D."/>
            <person name="Zhao L."/>
            <person name="Wei J.T."/>
            <person name="Ye R.Z."/>
            <person name="Que T.C."/>
            <person name="Du C.H."/>
            <person name="Zhou Y.H."/>
            <person name="Cheng J.X."/>
            <person name="Dai P.F."/>
            <person name="Guo W.B."/>
            <person name="Han X.H."/>
            <person name="Huang E.J."/>
            <person name="Li L.F."/>
            <person name="Wei W."/>
            <person name="Gao Y.C."/>
            <person name="Liu J.Z."/>
            <person name="Shao H.Z."/>
            <person name="Wang X."/>
            <person name="Wang C.C."/>
            <person name="Yang T.C."/>
            <person name="Huo Q.B."/>
            <person name="Li W."/>
            <person name="Chen H.Y."/>
            <person name="Chen S.E."/>
            <person name="Zhou L.G."/>
            <person name="Ni X.B."/>
            <person name="Tian J.H."/>
            <person name="Sheng Y."/>
            <person name="Liu T."/>
            <person name="Pan Y.S."/>
            <person name="Xia L.Y."/>
            <person name="Li J."/>
            <person name="Zhao F."/>
            <person name="Cao W.C."/>
        </authorList>
    </citation>
    <scope>NUCLEOTIDE SEQUENCE [LARGE SCALE GENOMIC DNA]</scope>
    <source>
        <strain evidence="2">HaeL-2018</strain>
    </source>
</reference>
<feature type="region of interest" description="Disordered" evidence="1">
    <location>
        <begin position="15"/>
        <end position="106"/>
    </location>
</feature>
<organism evidence="2 3">
    <name type="scientific">Haemaphysalis longicornis</name>
    <name type="common">Bush tick</name>
    <dbReference type="NCBI Taxonomy" id="44386"/>
    <lineage>
        <taxon>Eukaryota</taxon>
        <taxon>Metazoa</taxon>
        <taxon>Ecdysozoa</taxon>
        <taxon>Arthropoda</taxon>
        <taxon>Chelicerata</taxon>
        <taxon>Arachnida</taxon>
        <taxon>Acari</taxon>
        <taxon>Parasitiformes</taxon>
        <taxon>Ixodida</taxon>
        <taxon>Ixodoidea</taxon>
        <taxon>Ixodidae</taxon>
        <taxon>Haemaphysalinae</taxon>
        <taxon>Haemaphysalis</taxon>
    </lineage>
</organism>
<evidence type="ECO:0000256" key="1">
    <source>
        <dbReference type="SAM" id="MobiDB-lite"/>
    </source>
</evidence>
<dbReference type="AlphaFoldDB" id="A0A9J6FJ85"/>
<proteinExistence type="predicted"/>
<keyword evidence="3" id="KW-1185">Reference proteome</keyword>
<evidence type="ECO:0000313" key="3">
    <source>
        <dbReference type="Proteomes" id="UP000821853"/>
    </source>
</evidence>
<gene>
    <name evidence="2" type="ORF">HPB48_020189</name>
</gene>
<name>A0A9J6FJ85_HAELO</name>
<dbReference type="Proteomes" id="UP000821853">
    <property type="component" value="Chromosome 1"/>
</dbReference>
<protein>
    <submittedName>
        <fullName evidence="2">Uncharacterized protein</fullName>
    </submittedName>
</protein>
<dbReference type="EMBL" id="JABSTR010000001">
    <property type="protein sequence ID" value="KAH9362401.1"/>
    <property type="molecule type" value="Genomic_DNA"/>
</dbReference>
<dbReference type="VEuPathDB" id="VectorBase:HLOH_052439"/>
<feature type="compositionally biased region" description="Polar residues" evidence="1">
    <location>
        <begin position="84"/>
        <end position="94"/>
    </location>
</feature>
<sequence>MYWCQPEPRKVEFINGVDEPRSRERYGKELEHKRTLERTPDAKKKLPFALNFPKSSSRTLQLPAPRSPRRTHSLGTHPPPSRSSPPKATETNHASAARVPTTPSPVFTTRVNALGRVAAARSASPAARHQCQFFAPWRKEAEKMLARLTRSACAIESRRWLLQYWQEAITRRSGCGTWTTMRRYMHLGAGTDTDVAKATMSGWHKLGPSPRARLNRVKQWTGLSSASAKVKGDWVCVHFTTMTKIIVKFNA</sequence>
<accession>A0A9J6FJ85</accession>
<evidence type="ECO:0000313" key="2">
    <source>
        <dbReference type="EMBL" id="KAH9362401.1"/>
    </source>
</evidence>